<keyword evidence="1" id="KW-1133">Transmembrane helix</keyword>
<dbReference type="InterPro" id="IPR000299">
    <property type="entry name" value="FERM_domain"/>
</dbReference>
<gene>
    <name evidence="4" type="primary">LOC117361505</name>
</gene>
<dbReference type="KEGG" id="gsh:117361505"/>
<dbReference type="AlphaFoldDB" id="A0A6P8RIV5"/>
<evidence type="ECO:0000259" key="2">
    <source>
        <dbReference type="PROSITE" id="PS50057"/>
    </source>
</evidence>
<dbReference type="PROSITE" id="PS50057">
    <property type="entry name" value="FERM_3"/>
    <property type="match status" value="1"/>
</dbReference>
<organism evidence="3 4">
    <name type="scientific">Geotrypetes seraphini</name>
    <name type="common">Gaboon caecilian</name>
    <name type="synonym">Caecilia seraphini</name>
    <dbReference type="NCBI Taxonomy" id="260995"/>
    <lineage>
        <taxon>Eukaryota</taxon>
        <taxon>Metazoa</taxon>
        <taxon>Chordata</taxon>
        <taxon>Craniata</taxon>
        <taxon>Vertebrata</taxon>
        <taxon>Euteleostomi</taxon>
        <taxon>Amphibia</taxon>
        <taxon>Gymnophiona</taxon>
        <taxon>Geotrypetes</taxon>
    </lineage>
</organism>
<dbReference type="InParanoid" id="A0A6P8RIV5"/>
<feature type="transmembrane region" description="Helical" evidence="1">
    <location>
        <begin position="38"/>
        <end position="56"/>
    </location>
</feature>
<dbReference type="Proteomes" id="UP000515159">
    <property type="component" value="Chromosome 5"/>
</dbReference>
<keyword evidence="3" id="KW-1185">Reference proteome</keyword>
<dbReference type="SUPFAM" id="SSF47031">
    <property type="entry name" value="Second domain of FERM"/>
    <property type="match status" value="1"/>
</dbReference>
<dbReference type="GO" id="GO:0005085">
    <property type="term" value="F:guanyl-nucleotide exchange factor activity"/>
    <property type="evidence" value="ECO:0007669"/>
    <property type="project" value="TreeGrafter"/>
</dbReference>
<dbReference type="PANTHER" id="PTHR45858">
    <property type="entry name" value="FERM DOMAIN CONTAINING PROTEIN"/>
    <property type="match status" value="1"/>
</dbReference>
<dbReference type="OrthoDB" id="9990815at2759"/>
<dbReference type="InterPro" id="IPR051835">
    <property type="entry name" value="RAC1-GEF"/>
</dbReference>
<sequence length="231" mass="26403">MEANLQERLANLPCVGVELFDDTLDAATERLSKQERSLASLLFCTPFFFFPFFIFLSQNSLNIQFLDDSLKVFLANQKAPGKELFDKSCSHLNLAEKETDSWPYFTKSKILHKNIKIQKGNYVLTISASELGYFHEEADRKHLENNQYLPNQGCLDHKIMLFHQKLVGKSPADANIHLLDIVRKLKTYGIRLHPASEGEGMQINLTVTHTGVLVFQVTFPFKSLPCQQHMN</sequence>
<dbReference type="PANTHER" id="PTHR45858:SF1">
    <property type="entry name" value="FERM DOMAIN-CONTAINING PROTEIN 7"/>
    <property type="match status" value="1"/>
</dbReference>
<evidence type="ECO:0000313" key="3">
    <source>
        <dbReference type="Proteomes" id="UP000515159"/>
    </source>
</evidence>
<keyword evidence="1" id="KW-0472">Membrane</keyword>
<dbReference type="Gene3D" id="1.20.80.10">
    <property type="match status" value="1"/>
</dbReference>
<dbReference type="Pfam" id="PF09379">
    <property type="entry name" value="FERM_N"/>
    <property type="match status" value="1"/>
</dbReference>
<keyword evidence="1" id="KW-0812">Transmembrane</keyword>
<dbReference type="InterPro" id="IPR014352">
    <property type="entry name" value="FERM/acyl-CoA-bd_prot_sf"/>
</dbReference>
<evidence type="ECO:0000313" key="4">
    <source>
        <dbReference type="RefSeq" id="XP_033802826.1"/>
    </source>
</evidence>
<feature type="domain" description="FERM" evidence="2">
    <location>
        <begin position="1"/>
        <end position="231"/>
    </location>
</feature>
<evidence type="ECO:0000256" key="1">
    <source>
        <dbReference type="SAM" id="Phobius"/>
    </source>
</evidence>
<name>A0A6P8RIV5_GEOSA</name>
<dbReference type="InterPro" id="IPR035963">
    <property type="entry name" value="FERM_2"/>
</dbReference>
<proteinExistence type="predicted"/>
<reference evidence="4" key="1">
    <citation type="submission" date="2025-08" db="UniProtKB">
        <authorList>
            <consortium name="RefSeq"/>
        </authorList>
    </citation>
    <scope>IDENTIFICATION</scope>
</reference>
<dbReference type="GeneID" id="117361505"/>
<protein>
    <submittedName>
        <fullName evidence="4">FERM domain-containing protein 7-like</fullName>
    </submittedName>
</protein>
<dbReference type="InterPro" id="IPR018979">
    <property type="entry name" value="FERM_N"/>
</dbReference>
<dbReference type="RefSeq" id="XP_033802826.1">
    <property type="nucleotide sequence ID" value="XM_033946935.1"/>
</dbReference>
<accession>A0A6P8RIV5</accession>